<dbReference type="OrthoDB" id="466026at2"/>
<dbReference type="Proteomes" id="UP000177870">
    <property type="component" value="Chromosome"/>
</dbReference>
<reference evidence="2" key="1">
    <citation type="submission" date="2016-10" db="EMBL/GenBank/DDBJ databases">
        <title>Comparative genomics uncovers the prolific and rare metabolic potential of the cyanobacterial genus Moorea.</title>
        <authorList>
            <person name="Leao T."/>
            <person name="Castelao G."/>
            <person name="Korobeynikov A."/>
            <person name="Monroe E.A."/>
            <person name="Podell S."/>
            <person name="Glukhov E."/>
            <person name="Allen E."/>
            <person name="Gerwick W.H."/>
            <person name="Gerwick L."/>
        </authorList>
    </citation>
    <scope>NUCLEOTIDE SEQUENCE [LARGE SCALE GENOMIC DNA]</scope>
    <source>
        <strain evidence="2">PAL-8-15-08-1</strain>
    </source>
</reference>
<sequence>MAWENIESITMTFLYHQVSLAQLSTKARSDRTRWQSGTELPMVTYGEVSLGFIVPLEILTALPTEAVAGMPLKELQRWLFRNRQGWLEGIMDALTLTYKKQEVLGLLHPRYSDQLSKIVRSRQSA</sequence>
<protein>
    <submittedName>
        <fullName evidence="1">Uncharacterized protein</fullName>
    </submittedName>
</protein>
<dbReference type="EMBL" id="CP017599">
    <property type="protein sequence ID" value="AOW98638.1"/>
    <property type="molecule type" value="Genomic_DNA"/>
</dbReference>
<gene>
    <name evidence="1" type="ORF">BJP34_03515</name>
</gene>
<organism evidence="1 2">
    <name type="scientific">Moorena producens PAL-8-15-08-1</name>
    <dbReference type="NCBI Taxonomy" id="1458985"/>
    <lineage>
        <taxon>Bacteria</taxon>
        <taxon>Bacillati</taxon>
        <taxon>Cyanobacteriota</taxon>
        <taxon>Cyanophyceae</taxon>
        <taxon>Coleofasciculales</taxon>
        <taxon>Coleofasciculaceae</taxon>
        <taxon>Moorena</taxon>
    </lineage>
</organism>
<proteinExistence type="predicted"/>
<evidence type="ECO:0000313" key="1">
    <source>
        <dbReference type="EMBL" id="AOW98638.1"/>
    </source>
</evidence>
<dbReference type="KEGG" id="mpro:BJP34_03515"/>
<name>A0A1D8TLV6_9CYAN</name>
<accession>A0A1D8TLV6</accession>
<evidence type="ECO:0000313" key="2">
    <source>
        <dbReference type="Proteomes" id="UP000177870"/>
    </source>
</evidence>
<dbReference type="AlphaFoldDB" id="A0A1D8TLV6"/>